<keyword evidence="19" id="KW-1185">Reference proteome</keyword>
<dbReference type="EMBL" id="CP114052">
    <property type="protein sequence ID" value="WAW15035.1"/>
    <property type="molecule type" value="Genomic_DNA"/>
</dbReference>
<evidence type="ECO:0000256" key="9">
    <source>
        <dbReference type="ARBA" id="ARBA00022960"/>
    </source>
</evidence>
<evidence type="ECO:0000256" key="13">
    <source>
        <dbReference type="ARBA" id="ARBA00047833"/>
    </source>
</evidence>
<accession>A0ABY7JPK8</accession>
<evidence type="ECO:0000313" key="18">
    <source>
        <dbReference type="EMBL" id="WAW15035.1"/>
    </source>
</evidence>
<dbReference type="PANTHER" id="PTHR43445">
    <property type="entry name" value="UDP-N-ACETYLMURAMATE--L-ALANINE LIGASE-RELATED"/>
    <property type="match status" value="1"/>
</dbReference>
<dbReference type="Pfam" id="PF08245">
    <property type="entry name" value="Mur_ligase_M"/>
    <property type="match status" value="1"/>
</dbReference>
<gene>
    <name evidence="14 18" type="primary">murC</name>
    <name evidence="18" type="ORF">O0R46_00900</name>
</gene>
<evidence type="ECO:0000256" key="4">
    <source>
        <dbReference type="ARBA" id="ARBA00022490"/>
    </source>
</evidence>
<dbReference type="InterPro" id="IPR036565">
    <property type="entry name" value="Mur-like_cat_sf"/>
</dbReference>
<keyword evidence="9 14" id="KW-0133">Cell shape</keyword>
<dbReference type="Pfam" id="PF02875">
    <property type="entry name" value="Mur_ligase_C"/>
    <property type="match status" value="1"/>
</dbReference>
<comment type="catalytic activity">
    <reaction evidence="13 14">
        <text>UDP-N-acetyl-alpha-D-muramate + L-alanine + ATP = UDP-N-acetyl-alpha-D-muramoyl-L-alanine + ADP + phosphate + H(+)</text>
        <dbReference type="Rhea" id="RHEA:23372"/>
        <dbReference type="ChEBI" id="CHEBI:15378"/>
        <dbReference type="ChEBI" id="CHEBI:30616"/>
        <dbReference type="ChEBI" id="CHEBI:43474"/>
        <dbReference type="ChEBI" id="CHEBI:57972"/>
        <dbReference type="ChEBI" id="CHEBI:70757"/>
        <dbReference type="ChEBI" id="CHEBI:83898"/>
        <dbReference type="ChEBI" id="CHEBI:456216"/>
        <dbReference type="EC" id="6.3.2.8"/>
    </reaction>
</comment>
<feature type="binding site" evidence="14">
    <location>
        <begin position="109"/>
        <end position="115"/>
    </location>
    <ligand>
        <name>ATP</name>
        <dbReference type="ChEBI" id="CHEBI:30616"/>
    </ligand>
</feature>
<dbReference type="EC" id="6.3.2.8" evidence="3 14"/>
<dbReference type="InterPro" id="IPR000713">
    <property type="entry name" value="Mur_ligase_N"/>
</dbReference>
<dbReference type="Pfam" id="PF01225">
    <property type="entry name" value="Mur_ligase"/>
    <property type="match status" value="1"/>
</dbReference>
<dbReference type="Gene3D" id="3.90.190.20">
    <property type="entry name" value="Mur ligase, C-terminal domain"/>
    <property type="match status" value="1"/>
</dbReference>
<evidence type="ECO:0000256" key="6">
    <source>
        <dbReference type="ARBA" id="ARBA00022618"/>
    </source>
</evidence>
<protein>
    <recommendedName>
        <fullName evidence="3 14">UDP-N-acetylmuramate--L-alanine ligase</fullName>
        <ecNumber evidence="3 14">6.3.2.8</ecNumber>
    </recommendedName>
    <alternativeName>
        <fullName evidence="14">UDP-N-acetylmuramoyl-L-alanine synthetase</fullName>
    </alternativeName>
</protein>
<evidence type="ECO:0000259" key="16">
    <source>
        <dbReference type="Pfam" id="PF02875"/>
    </source>
</evidence>
<comment type="subcellular location">
    <subcellularLocation>
        <location evidence="1 14">Cytoplasm</location>
    </subcellularLocation>
</comment>
<evidence type="ECO:0000256" key="11">
    <source>
        <dbReference type="ARBA" id="ARBA00023306"/>
    </source>
</evidence>
<dbReference type="SUPFAM" id="SSF51984">
    <property type="entry name" value="MurCD N-terminal domain"/>
    <property type="match status" value="1"/>
</dbReference>
<comment type="function">
    <text evidence="14">Cell wall formation.</text>
</comment>
<organism evidence="18 19">
    <name type="scientific">Peptostreptococcus equinus</name>
    <dbReference type="NCBI Taxonomy" id="3003601"/>
    <lineage>
        <taxon>Bacteria</taxon>
        <taxon>Bacillati</taxon>
        <taxon>Bacillota</taxon>
        <taxon>Clostridia</taxon>
        <taxon>Peptostreptococcales</taxon>
        <taxon>Peptostreptococcaceae</taxon>
        <taxon>Peptostreptococcus</taxon>
    </lineage>
</organism>
<evidence type="ECO:0000256" key="12">
    <source>
        <dbReference type="ARBA" id="ARBA00023316"/>
    </source>
</evidence>
<keyword evidence="10 14" id="KW-0573">Peptidoglycan synthesis</keyword>
<evidence type="ECO:0000256" key="5">
    <source>
        <dbReference type="ARBA" id="ARBA00022598"/>
    </source>
</evidence>
<evidence type="ECO:0000256" key="8">
    <source>
        <dbReference type="ARBA" id="ARBA00022840"/>
    </source>
</evidence>
<comment type="similarity">
    <text evidence="14">Belongs to the MurCDEF family.</text>
</comment>
<dbReference type="GO" id="GO:0008763">
    <property type="term" value="F:UDP-N-acetylmuramate-L-alanine ligase activity"/>
    <property type="evidence" value="ECO:0007669"/>
    <property type="project" value="UniProtKB-EC"/>
</dbReference>
<evidence type="ECO:0000256" key="10">
    <source>
        <dbReference type="ARBA" id="ARBA00022984"/>
    </source>
</evidence>
<dbReference type="InterPro" id="IPR013221">
    <property type="entry name" value="Mur_ligase_cen"/>
</dbReference>
<feature type="domain" description="Mur ligase C-terminal" evidence="16">
    <location>
        <begin position="309"/>
        <end position="438"/>
    </location>
</feature>
<dbReference type="HAMAP" id="MF_00046">
    <property type="entry name" value="MurC"/>
    <property type="match status" value="1"/>
</dbReference>
<dbReference type="InterPro" id="IPR050061">
    <property type="entry name" value="MurCDEF_pg_biosynth"/>
</dbReference>
<keyword evidence="11 14" id="KW-0131">Cell cycle</keyword>
<evidence type="ECO:0000256" key="14">
    <source>
        <dbReference type="HAMAP-Rule" id="MF_00046"/>
    </source>
</evidence>
<dbReference type="SUPFAM" id="SSF53623">
    <property type="entry name" value="MurD-like peptide ligases, catalytic domain"/>
    <property type="match status" value="1"/>
</dbReference>
<keyword evidence="4 14" id="KW-0963">Cytoplasm</keyword>
<keyword evidence="6 14" id="KW-0132">Cell division</keyword>
<evidence type="ECO:0000313" key="19">
    <source>
        <dbReference type="Proteomes" id="UP001164187"/>
    </source>
</evidence>
<evidence type="ECO:0000256" key="3">
    <source>
        <dbReference type="ARBA" id="ARBA00012211"/>
    </source>
</evidence>
<dbReference type="InterPro" id="IPR036615">
    <property type="entry name" value="Mur_ligase_C_dom_sf"/>
</dbReference>
<evidence type="ECO:0000259" key="15">
    <source>
        <dbReference type="Pfam" id="PF01225"/>
    </source>
</evidence>
<feature type="domain" description="Mur ligase N-terminal catalytic" evidence="15">
    <location>
        <begin position="2"/>
        <end position="101"/>
    </location>
</feature>
<dbReference type="Gene3D" id="3.40.50.720">
    <property type="entry name" value="NAD(P)-binding Rossmann-like Domain"/>
    <property type="match status" value="1"/>
</dbReference>
<dbReference type="RefSeq" id="WP_269311728.1">
    <property type="nucleotide sequence ID" value="NZ_CP114052.1"/>
</dbReference>
<dbReference type="InterPro" id="IPR004101">
    <property type="entry name" value="Mur_ligase_C"/>
</dbReference>
<dbReference type="InterPro" id="IPR005758">
    <property type="entry name" value="UDP-N-AcMur_Ala_ligase_MurC"/>
</dbReference>
<evidence type="ECO:0000259" key="17">
    <source>
        <dbReference type="Pfam" id="PF08245"/>
    </source>
</evidence>
<dbReference type="NCBIfam" id="TIGR01082">
    <property type="entry name" value="murC"/>
    <property type="match status" value="1"/>
</dbReference>
<keyword evidence="12 14" id="KW-0961">Cell wall biogenesis/degradation</keyword>
<dbReference type="Proteomes" id="UP001164187">
    <property type="component" value="Chromosome"/>
</dbReference>
<evidence type="ECO:0000256" key="7">
    <source>
        <dbReference type="ARBA" id="ARBA00022741"/>
    </source>
</evidence>
<keyword evidence="5 14" id="KW-0436">Ligase</keyword>
<reference evidence="18" key="1">
    <citation type="submission" date="2022-12" db="EMBL/GenBank/DDBJ databases">
        <title>Peptostreptococcus.</title>
        <authorList>
            <person name="Lee S.H."/>
        </authorList>
    </citation>
    <scope>NUCLEOTIDE SEQUENCE</scope>
    <source>
        <strain evidence="18">CBA3647</strain>
    </source>
</reference>
<dbReference type="Gene3D" id="3.40.1190.10">
    <property type="entry name" value="Mur-like, catalytic domain"/>
    <property type="match status" value="1"/>
</dbReference>
<proteinExistence type="inferred from homology"/>
<sequence length="449" mass="50342">MKVHFIGIGGINMSALAEICINKGYTVTGSDMQESYLIEHLREHGAKIVIGQKKENITDDINMVIYTAAISENNEEFQEAKNKNILMINRAAFLGQIMREYKNSIAVSGTHGKTSTTSMLSEIFNHAEKDPTILVGGNLSAIGGNVRIGSSENFITEACEYVDSFLNFNPFISIVLNIEEDHLDYFSGIEEIKASFNKFGKLLPKEGVFIINGDNENTKDIVYDVKAKIIRFGQNEKNDAIISDIKYDDDGFAMFNLKYKGVNLGTFKLSVYGLHNVYNATAAIVASIESNIEVDVIKEAIKKYRGVGRRFEIKGNFKNNMVVDDYAHHPTELKATLAAAKNLKKDKLWVIFQPHTYSRTKALFNEFSEAFYSADEVIITDIYAAREDNPGDISSKDLVERLYQKNIKSKYIPTFDEIVEYLKENIGENELIITCGAGPIYKVGESLLK</sequence>
<dbReference type="PANTHER" id="PTHR43445:SF3">
    <property type="entry name" value="UDP-N-ACETYLMURAMATE--L-ALANINE LIGASE"/>
    <property type="match status" value="1"/>
</dbReference>
<name>A0ABY7JPK8_9FIRM</name>
<comment type="pathway">
    <text evidence="2 14">Cell wall biogenesis; peptidoglycan biosynthesis.</text>
</comment>
<keyword evidence="7 14" id="KW-0547">Nucleotide-binding</keyword>
<dbReference type="SUPFAM" id="SSF53244">
    <property type="entry name" value="MurD-like peptide ligases, peptide-binding domain"/>
    <property type="match status" value="1"/>
</dbReference>
<keyword evidence="8 14" id="KW-0067">ATP-binding</keyword>
<evidence type="ECO:0000256" key="1">
    <source>
        <dbReference type="ARBA" id="ARBA00004496"/>
    </source>
</evidence>
<evidence type="ECO:0000256" key="2">
    <source>
        <dbReference type="ARBA" id="ARBA00004752"/>
    </source>
</evidence>
<feature type="domain" description="Mur ligase central" evidence="17">
    <location>
        <begin position="107"/>
        <end position="286"/>
    </location>
</feature>